<protein>
    <submittedName>
        <fullName evidence="1">Uncharacterized protein</fullName>
    </submittedName>
</protein>
<name>A0A3N4M9Z1_9BACT</name>
<dbReference type="EMBL" id="RMBX01000008">
    <property type="protein sequence ID" value="RPD40268.1"/>
    <property type="molecule type" value="Genomic_DNA"/>
</dbReference>
<gene>
    <name evidence="1" type="ORF">EG028_16615</name>
</gene>
<organism evidence="1 2">
    <name type="scientific">Chitinophaga barathri</name>
    <dbReference type="NCBI Taxonomy" id="1647451"/>
    <lineage>
        <taxon>Bacteria</taxon>
        <taxon>Pseudomonadati</taxon>
        <taxon>Bacteroidota</taxon>
        <taxon>Chitinophagia</taxon>
        <taxon>Chitinophagales</taxon>
        <taxon>Chitinophagaceae</taxon>
        <taxon>Chitinophaga</taxon>
    </lineage>
</organism>
<comment type="caution">
    <text evidence="1">The sequence shown here is derived from an EMBL/GenBank/DDBJ whole genome shotgun (WGS) entry which is preliminary data.</text>
</comment>
<sequence length="108" mass="10967">MVQSATFFPFTLTNPLLMQNLQPQLFGCQELSQADAHDINGGLIDLGFLKIDLVNADGKINLGITIDPNGLGGLPGGGGTGGLGNILSPVTNLLNSLLGGLGGVVNPL</sequence>
<accession>A0A3N4M9Z1</accession>
<dbReference type="AlphaFoldDB" id="A0A3N4M9Z1"/>
<evidence type="ECO:0000313" key="2">
    <source>
        <dbReference type="Proteomes" id="UP000279089"/>
    </source>
</evidence>
<dbReference type="Proteomes" id="UP000279089">
    <property type="component" value="Unassembled WGS sequence"/>
</dbReference>
<keyword evidence="2" id="KW-1185">Reference proteome</keyword>
<proteinExistence type="predicted"/>
<reference evidence="2" key="1">
    <citation type="submission" date="2018-11" db="EMBL/GenBank/DDBJ databases">
        <title>Chitinophaga lutea sp.nov., isolate from arsenic contaminated soil.</title>
        <authorList>
            <person name="Zong Y."/>
        </authorList>
    </citation>
    <scope>NUCLEOTIDE SEQUENCE [LARGE SCALE GENOMIC DNA]</scope>
    <source>
        <strain evidence="2">YLT18</strain>
    </source>
</reference>
<evidence type="ECO:0000313" key="1">
    <source>
        <dbReference type="EMBL" id="RPD40268.1"/>
    </source>
</evidence>